<sequence length="279" mass="30507">MLPIQMPVSRRTFLRSGAVLTTGVLLLDACWLEQLCIEVNEFEINAPTPGIPSLRVLQISDLHLQSISYSITRLVRVIAQLQPDLLVFTGDAIDKAENIPVLHDFLQLLPTNLQKVAILGNWEYWGNINIAELGSTYSQNTCQLLINQTVTYRIGNKTIALTGLDDYVGGSPDVPAALQTYSGSDYHILLNHCPAYTTTIVQQLAGRSKVDFILSGHTHGGQITLAGFAPLLPRGSGKYVRGWYQENATRLYVSKGIGTSVVPLRFGARAEVALFTLAG</sequence>
<dbReference type="SUPFAM" id="SSF56300">
    <property type="entry name" value="Metallo-dependent phosphatases"/>
    <property type="match status" value="1"/>
</dbReference>
<dbReference type="Gene3D" id="3.60.21.10">
    <property type="match status" value="1"/>
</dbReference>
<organism evidence="4 5">
    <name type="scientific">Hymenobacter luteus</name>
    <dbReference type="NCBI Taxonomy" id="1411122"/>
    <lineage>
        <taxon>Bacteria</taxon>
        <taxon>Pseudomonadati</taxon>
        <taxon>Bacteroidota</taxon>
        <taxon>Cytophagia</taxon>
        <taxon>Cytophagales</taxon>
        <taxon>Hymenobacteraceae</taxon>
        <taxon>Hymenobacter</taxon>
    </lineage>
</organism>
<keyword evidence="5" id="KW-1185">Reference proteome</keyword>
<keyword evidence="1" id="KW-0479">Metal-binding</keyword>
<dbReference type="Proteomes" id="UP000532746">
    <property type="component" value="Unassembled WGS sequence"/>
</dbReference>
<comment type="caution">
    <text evidence="4">The sequence shown here is derived from an EMBL/GenBank/DDBJ whole genome shotgun (WGS) entry which is preliminary data.</text>
</comment>
<dbReference type="GO" id="GO:0046872">
    <property type="term" value="F:metal ion binding"/>
    <property type="evidence" value="ECO:0007669"/>
    <property type="project" value="UniProtKB-KW"/>
</dbReference>
<dbReference type="InterPro" id="IPR029052">
    <property type="entry name" value="Metallo-depent_PP-like"/>
</dbReference>
<evidence type="ECO:0000313" key="5">
    <source>
        <dbReference type="Proteomes" id="UP000532746"/>
    </source>
</evidence>
<evidence type="ECO:0000256" key="2">
    <source>
        <dbReference type="ARBA" id="ARBA00022801"/>
    </source>
</evidence>
<gene>
    <name evidence="4" type="ORF">HNQ93_001508</name>
</gene>
<dbReference type="AlphaFoldDB" id="A0A7W9SZ92"/>
<dbReference type="Pfam" id="PF00149">
    <property type="entry name" value="Metallophos"/>
    <property type="match status" value="1"/>
</dbReference>
<dbReference type="GO" id="GO:0008758">
    <property type="term" value="F:UDP-2,3-diacylglucosamine hydrolase activity"/>
    <property type="evidence" value="ECO:0007669"/>
    <property type="project" value="TreeGrafter"/>
</dbReference>
<dbReference type="InterPro" id="IPR051158">
    <property type="entry name" value="Metallophosphoesterase_sf"/>
</dbReference>
<dbReference type="GO" id="GO:0016020">
    <property type="term" value="C:membrane"/>
    <property type="evidence" value="ECO:0007669"/>
    <property type="project" value="GOC"/>
</dbReference>
<evidence type="ECO:0000259" key="3">
    <source>
        <dbReference type="Pfam" id="PF00149"/>
    </source>
</evidence>
<evidence type="ECO:0000256" key="1">
    <source>
        <dbReference type="ARBA" id="ARBA00022723"/>
    </source>
</evidence>
<name>A0A7W9SZ92_9BACT</name>
<keyword evidence="2" id="KW-0378">Hydrolase</keyword>
<feature type="domain" description="Calcineurin-like phosphoesterase" evidence="3">
    <location>
        <begin position="54"/>
        <end position="220"/>
    </location>
</feature>
<accession>A0A7W9SZ92</accession>
<dbReference type="EMBL" id="JACHGG010000002">
    <property type="protein sequence ID" value="MBB6058662.1"/>
    <property type="molecule type" value="Genomic_DNA"/>
</dbReference>
<reference evidence="4 5" key="1">
    <citation type="submission" date="2020-08" db="EMBL/GenBank/DDBJ databases">
        <title>Genomic Encyclopedia of Type Strains, Phase IV (KMG-IV): sequencing the most valuable type-strain genomes for metagenomic binning, comparative biology and taxonomic classification.</title>
        <authorList>
            <person name="Goeker M."/>
        </authorList>
    </citation>
    <scope>NUCLEOTIDE SEQUENCE [LARGE SCALE GENOMIC DNA]</scope>
    <source>
        <strain evidence="4 5">DSM 26718</strain>
    </source>
</reference>
<dbReference type="PANTHER" id="PTHR31302">
    <property type="entry name" value="TRANSMEMBRANE PROTEIN WITH METALLOPHOSPHOESTERASE DOMAIN-RELATED"/>
    <property type="match status" value="1"/>
</dbReference>
<proteinExistence type="predicted"/>
<dbReference type="InterPro" id="IPR004843">
    <property type="entry name" value="Calcineurin-like_PHP"/>
</dbReference>
<protein>
    <recommendedName>
        <fullName evidence="3">Calcineurin-like phosphoesterase domain-containing protein</fullName>
    </recommendedName>
</protein>
<dbReference type="PANTHER" id="PTHR31302:SF31">
    <property type="entry name" value="PHOSPHODIESTERASE YAEI"/>
    <property type="match status" value="1"/>
</dbReference>
<dbReference type="CDD" id="cd07385">
    <property type="entry name" value="MPP_YkuE_C"/>
    <property type="match status" value="1"/>
</dbReference>
<evidence type="ECO:0000313" key="4">
    <source>
        <dbReference type="EMBL" id="MBB6058662.1"/>
    </source>
</evidence>
<dbReference type="GO" id="GO:0009245">
    <property type="term" value="P:lipid A biosynthetic process"/>
    <property type="evidence" value="ECO:0007669"/>
    <property type="project" value="TreeGrafter"/>
</dbReference>